<organism evidence="1">
    <name type="scientific">virus sp. ctSf81</name>
    <dbReference type="NCBI Taxonomy" id="2826803"/>
    <lineage>
        <taxon>Viruses</taxon>
    </lineage>
</organism>
<sequence>MRKIRKVIADSTINYYDRDGVAQTFHTTGNVRNVEMAVKALMDAGIVNVLVDDITVDKTVYVMDVDTFIEHAERVAVDNDNDNDNEEIEL</sequence>
<reference evidence="1" key="1">
    <citation type="journal article" date="2021" name="Proc. Natl. Acad. Sci. U.S.A.">
        <title>A Catalog of Tens of Thousands of Viruses from Human Metagenomes Reveals Hidden Associations with Chronic Diseases.</title>
        <authorList>
            <person name="Tisza M.J."/>
            <person name="Buck C.B."/>
        </authorList>
    </citation>
    <scope>NUCLEOTIDE SEQUENCE</scope>
    <source>
        <strain evidence="1">CtSf81</strain>
    </source>
</reference>
<evidence type="ECO:0000313" key="1">
    <source>
        <dbReference type="EMBL" id="DAD92435.1"/>
    </source>
</evidence>
<accession>A0A8S5NED0</accession>
<dbReference type="EMBL" id="BK015135">
    <property type="protein sequence ID" value="DAD92435.1"/>
    <property type="molecule type" value="Genomic_DNA"/>
</dbReference>
<protein>
    <submittedName>
        <fullName evidence="1">Uncharacterized protein</fullName>
    </submittedName>
</protein>
<name>A0A8S5NED0_9VIRU</name>
<proteinExistence type="predicted"/>